<feature type="domain" description="F-box" evidence="1">
    <location>
        <begin position="25"/>
        <end position="60"/>
    </location>
</feature>
<dbReference type="OrthoDB" id="1427045at2759"/>
<organism evidence="3 4">
    <name type="scientific">Senna tora</name>
    <dbReference type="NCBI Taxonomy" id="362788"/>
    <lineage>
        <taxon>Eukaryota</taxon>
        <taxon>Viridiplantae</taxon>
        <taxon>Streptophyta</taxon>
        <taxon>Embryophyta</taxon>
        <taxon>Tracheophyta</taxon>
        <taxon>Spermatophyta</taxon>
        <taxon>Magnoliopsida</taxon>
        <taxon>eudicotyledons</taxon>
        <taxon>Gunneridae</taxon>
        <taxon>Pentapetalae</taxon>
        <taxon>rosids</taxon>
        <taxon>fabids</taxon>
        <taxon>Fabales</taxon>
        <taxon>Fabaceae</taxon>
        <taxon>Caesalpinioideae</taxon>
        <taxon>Cassia clade</taxon>
        <taxon>Senna</taxon>
    </lineage>
</organism>
<dbReference type="InterPro" id="IPR053781">
    <property type="entry name" value="F-box_AtFBL13-like"/>
</dbReference>
<dbReference type="CDD" id="cd22160">
    <property type="entry name" value="F-box_AtFBL13-like"/>
    <property type="match status" value="1"/>
</dbReference>
<dbReference type="EMBL" id="JAAIUW010000006">
    <property type="protein sequence ID" value="KAF7825232.1"/>
    <property type="molecule type" value="Genomic_DNA"/>
</dbReference>
<evidence type="ECO:0000259" key="2">
    <source>
        <dbReference type="Pfam" id="PF24758"/>
    </source>
</evidence>
<dbReference type="AlphaFoldDB" id="A0A834WJH9"/>
<dbReference type="InterPro" id="IPR001810">
    <property type="entry name" value="F-box_dom"/>
</dbReference>
<evidence type="ECO:0000313" key="3">
    <source>
        <dbReference type="EMBL" id="KAF7825232.1"/>
    </source>
</evidence>
<dbReference type="PANTHER" id="PTHR31293">
    <property type="entry name" value="RNI-LIKE SUPERFAMILY PROTEIN"/>
    <property type="match status" value="1"/>
</dbReference>
<dbReference type="Pfam" id="PF24758">
    <property type="entry name" value="LRR_At5g56370"/>
    <property type="match status" value="1"/>
</dbReference>
<sequence length="358" mass="41592">MAEAEPISRRRQIHNTGVTVYRDRFSDLSDSLICHILSYIPTKEAVATSILAKRWKPLWRYTHSIDFDDHKYKNNETRYSRFVHFVNTILFSLDNSHPIKRFHLKSKSTFTSNENMNVWVNFALQHKVEHLEIESGQITTKLPSSIFTCKTIVVMKLHQAKFDDAISSIRLPSLRTLHLCDVFFSSSWCLVELLSNCELLENLVINNIITQTHTGFVYMGISLSVNLLTTIDLPKLISAEVYFSNHWVVLTALSKAKFLLFDLKKCYHRDVRIPIFQNLAHLELRFDVDYDWNYLAKILQNSPNLQILVLKARASLNLALCKNLMRRIWEQLLVHANLLRVSSPHHHQGHSSVNNILN</sequence>
<feature type="domain" description="F-box/LRR-repeat protein 15/At3g58940/PEG3-like LRR" evidence="2">
    <location>
        <begin position="118"/>
        <end position="210"/>
    </location>
</feature>
<keyword evidence="4" id="KW-1185">Reference proteome</keyword>
<accession>A0A834WJH9</accession>
<dbReference type="InterPro" id="IPR032675">
    <property type="entry name" value="LRR_dom_sf"/>
</dbReference>
<dbReference type="InterPro" id="IPR036047">
    <property type="entry name" value="F-box-like_dom_sf"/>
</dbReference>
<protein>
    <submittedName>
        <fullName evidence="3">F-box/FBD/LRR-repeat protein</fullName>
    </submittedName>
</protein>
<dbReference type="InterPro" id="IPR055294">
    <property type="entry name" value="FBL60-like"/>
</dbReference>
<dbReference type="SUPFAM" id="SSF81383">
    <property type="entry name" value="F-box domain"/>
    <property type="match status" value="1"/>
</dbReference>
<dbReference type="PANTHER" id="PTHR31293:SF12">
    <property type="entry name" value="RNI-LIKE SUPERFAMILY PROTEIN"/>
    <property type="match status" value="1"/>
</dbReference>
<evidence type="ECO:0000313" key="4">
    <source>
        <dbReference type="Proteomes" id="UP000634136"/>
    </source>
</evidence>
<proteinExistence type="predicted"/>
<dbReference type="Gene3D" id="3.80.10.10">
    <property type="entry name" value="Ribonuclease Inhibitor"/>
    <property type="match status" value="1"/>
</dbReference>
<evidence type="ECO:0000259" key="1">
    <source>
        <dbReference type="Pfam" id="PF00646"/>
    </source>
</evidence>
<dbReference type="Proteomes" id="UP000634136">
    <property type="component" value="Unassembled WGS sequence"/>
</dbReference>
<dbReference type="Pfam" id="PF00646">
    <property type="entry name" value="F-box"/>
    <property type="match status" value="1"/>
</dbReference>
<gene>
    <name evidence="3" type="ORF">G2W53_016396</name>
</gene>
<name>A0A834WJH9_9FABA</name>
<dbReference type="InterPro" id="IPR055411">
    <property type="entry name" value="LRR_FXL15/At3g58940/PEG3-like"/>
</dbReference>
<reference evidence="3" key="1">
    <citation type="submission" date="2020-09" db="EMBL/GenBank/DDBJ databases">
        <title>Genome-Enabled Discovery of Anthraquinone Biosynthesis in Senna tora.</title>
        <authorList>
            <person name="Kang S.-H."/>
            <person name="Pandey R.P."/>
            <person name="Lee C.-M."/>
            <person name="Sim J.-S."/>
            <person name="Jeong J.-T."/>
            <person name="Choi B.-S."/>
            <person name="Jung M."/>
            <person name="Ginzburg D."/>
            <person name="Zhao K."/>
            <person name="Won S.Y."/>
            <person name="Oh T.-J."/>
            <person name="Yu Y."/>
            <person name="Kim N.-H."/>
            <person name="Lee O.R."/>
            <person name="Lee T.-H."/>
            <person name="Bashyal P."/>
            <person name="Kim T.-S."/>
            <person name="Lee W.-H."/>
            <person name="Kawkins C."/>
            <person name="Kim C.-K."/>
            <person name="Kim J.S."/>
            <person name="Ahn B.O."/>
            <person name="Rhee S.Y."/>
            <person name="Sohng J.K."/>
        </authorList>
    </citation>
    <scope>NUCLEOTIDE SEQUENCE</scope>
    <source>
        <tissue evidence="3">Leaf</tissue>
    </source>
</reference>
<comment type="caution">
    <text evidence="3">The sequence shown here is derived from an EMBL/GenBank/DDBJ whole genome shotgun (WGS) entry which is preliminary data.</text>
</comment>
<dbReference type="SUPFAM" id="SSF52047">
    <property type="entry name" value="RNI-like"/>
    <property type="match status" value="1"/>
</dbReference>